<evidence type="ECO:0000259" key="2">
    <source>
        <dbReference type="PROSITE" id="PS51352"/>
    </source>
</evidence>
<dbReference type="SUPFAM" id="SSF52833">
    <property type="entry name" value="Thioredoxin-like"/>
    <property type="match status" value="1"/>
</dbReference>
<dbReference type="InterPro" id="IPR036249">
    <property type="entry name" value="Thioredoxin-like_sf"/>
</dbReference>
<gene>
    <name evidence="3" type="ORF">POCULU_LOCUS2262</name>
</gene>
<dbReference type="PROSITE" id="PS51352">
    <property type="entry name" value="THIOREDOXIN_2"/>
    <property type="match status" value="1"/>
</dbReference>
<dbReference type="InterPro" id="IPR029021">
    <property type="entry name" value="Prot-tyrosine_phosphatase-like"/>
</dbReference>
<evidence type="ECO:0000313" key="3">
    <source>
        <dbReference type="EMBL" id="CAG8494739.1"/>
    </source>
</evidence>
<comment type="caution">
    <text evidence="3">The sequence shown here is derived from an EMBL/GenBank/DDBJ whole genome shotgun (WGS) entry which is preliminary data.</text>
</comment>
<dbReference type="InterPro" id="IPR013766">
    <property type="entry name" value="Thioredoxin_domain"/>
</dbReference>
<proteinExistence type="predicted"/>
<feature type="domain" description="Thioredoxin" evidence="2">
    <location>
        <begin position="1"/>
        <end position="116"/>
    </location>
</feature>
<dbReference type="Gene3D" id="3.40.30.10">
    <property type="entry name" value="Glutaredoxin"/>
    <property type="match status" value="1"/>
</dbReference>
<dbReference type="CDD" id="cd02947">
    <property type="entry name" value="TRX_family"/>
    <property type="match status" value="1"/>
</dbReference>
<dbReference type="Proteomes" id="UP000789572">
    <property type="component" value="Unassembled WGS sequence"/>
</dbReference>
<keyword evidence="1" id="KW-1015">Disulfide bond</keyword>
<reference evidence="3" key="1">
    <citation type="submission" date="2021-06" db="EMBL/GenBank/DDBJ databases">
        <authorList>
            <person name="Kallberg Y."/>
            <person name="Tangrot J."/>
            <person name="Rosling A."/>
        </authorList>
    </citation>
    <scope>NUCLEOTIDE SEQUENCE</scope>
    <source>
        <strain evidence="3">IA702</strain>
    </source>
</reference>
<evidence type="ECO:0000256" key="1">
    <source>
        <dbReference type="ARBA" id="ARBA00023157"/>
    </source>
</evidence>
<dbReference type="Pfam" id="PF00085">
    <property type="entry name" value="Thioredoxin"/>
    <property type="match status" value="1"/>
</dbReference>
<protein>
    <submittedName>
        <fullName evidence="3">9308_t:CDS:1</fullName>
    </submittedName>
</protein>
<dbReference type="PANTHER" id="PTHR46115">
    <property type="entry name" value="THIOREDOXIN-LIKE PROTEIN 1"/>
    <property type="match status" value="1"/>
</dbReference>
<organism evidence="3 4">
    <name type="scientific">Paraglomus occultum</name>
    <dbReference type="NCBI Taxonomy" id="144539"/>
    <lineage>
        <taxon>Eukaryota</taxon>
        <taxon>Fungi</taxon>
        <taxon>Fungi incertae sedis</taxon>
        <taxon>Mucoromycota</taxon>
        <taxon>Glomeromycotina</taxon>
        <taxon>Glomeromycetes</taxon>
        <taxon>Paraglomerales</taxon>
        <taxon>Paraglomeraceae</taxon>
        <taxon>Paraglomus</taxon>
    </lineage>
</organism>
<name>A0A9N8WRX3_9GLOM</name>
<dbReference type="OrthoDB" id="10263751at2759"/>
<dbReference type="Gene3D" id="3.90.190.10">
    <property type="entry name" value="Protein tyrosine phosphatase superfamily"/>
    <property type="match status" value="1"/>
</dbReference>
<evidence type="ECO:0000313" key="4">
    <source>
        <dbReference type="Proteomes" id="UP000789572"/>
    </source>
</evidence>
<accession>A0A9N8WRX3</accession>
<keyword evidence="4" id="KW-1185">Reference proteome</keyword>
<sequence>MPVKTLDDEADIKTYISSDKLTVLECIATHCSYCKAIAPRIDELSKQYPDINFISIDLDKLLPTNLSFTPSATPTFAFYRNSVLLSTINAASLPTNDSNSTSTQPALLPSVQSLISLFSQKRKEVYNKLTEELAFSEQIAAQDLQKLASTGIKSVLDLCPEGGKGYVSDEKKLLSAEGILYANFPIDSPTAITHLTMKKLEPHLKSLSKPLLIHSPAGLSAAIVSLSYTAKEYGCGIEEITMWARDFGYDLEGLPEVMRFLQNYVKVSE</sequence>
<dbReference type="AlphaFoldDB" id="A0A9N8WRX3"/>
<dbReference type="EMBL" id="CAJVPJ010000204">
    <property type="protein sequence ID" value="CAG8494739.1"/>
    <property type="molecule type" value="Genomic_DNA"/>
</dbReference>
<dbReference type="SUPFAM" id="SSF52799">
    <property type="entry name" value="(Phosphotyrosine protein) phosphatases II"/>
    <property type="match status" value="1"/>
</dbReference>